<dbReference type="InterPro" id="IPR013783">
    <property type="entry name" value="Ig-like_fold"/>
</dbReference>
<evidence type="ECO:0000256" key="4">
    <source>
        <dbReference type="ARBA" id="ARBA00022525"/>
    </source>
</evidence>
<keyword evidence="8 15" id="KW-0378">Hydrolase</keyword>
<feature type="chain" id="PRO_5031146614" evidence="13">
    <location>
        <begin position="32"/>
        <end position="742"/>
    </location>
</feature>
<dbReference type="PANTHER" id="PTHR12147">
    <property type="entry name" value="METALLOPEPTIDASE M28 FAMILY MEMBER"/>
    <property type="match status" value="1"/>
</dbReference>
<dbReference type="Pfam" id="PF04389">
    <property type="entry name" value="Peptidase_M28"/>
    <property type="match status" value="1"/>
</dbReference>
<dbReference type="InterPro" id="IPR022409">
    <property type="entry name" value="PKD/Chitinase_dom"/>
</dbReference>
<evidence type="ECO:0000256" key="8">
    <source>
        <dbReference type="ARBA" id="ARBA00022801"/>
    </source>
</evidence>
<dbReference type="GO" id="GO:0005576">
    <property type="term" value="C:extracellular region"/>
    <property type="evidence" value="ECO:0007669"/>
    <property type="project" value="UniProtKB-SubCell"/>
</dbReference>
<dbReference type="GO" id="GO:0046872">
    <property type="term" value="F:metal ion binding"/>
    <property type="evidence" value="ECO:0007669"/>
    <property type="project" value="UniProtKB-KW"/>
</dbReference>
<evidence type="ECO:0000256" key="13">
    <source>
        <dbReference type="SAM" id="SignalP"/>
    </source>
</evidence>
<feature type="compositionally biased region" description="Low complexity" evidence="12">
    <location>
        <begin position="516"/>
        <end position="529"/>
    </location>
</feature>
<dbReference type="Gene3D" id="3.40.630.10">
    <property type="entry name" value="Zn peptidases"/>
    <property type="match status" value="1"/>
</dbReference>
<dbReference type="InterPro" id="IPR035986">
    <property type="entry name" value="PKD_dom_sf"/>
</dbReference>
<dbReference type="GO" id="GO:0006508">
    <property type="term" value="P:proteolysis"/>
    <property type="evidence" value="ECO:0007669"/>
    <property type="project" value="UniProtKB-KW"/>
</dbReference>
<dbReference type="SUPFAM" id="SSF53187">
    <property type="entry name" value="Zn-dependent exopeptidases"/>
    <property type="match status" value="1"/>
</dbReference>
<evidence type="ECO:0000256" key="12">
    <source>
        <dbReference type="SAM" id="MobiDB-lite"/>
    </source>
</evidence>
<dbReference type="CDD" id="cd00146">
    <property type="entry name" value="PKD"/>
    <property type="match status" value="1"/>
</dbReference>
<dbReference type="Proteomes" id="UP000523196">
    <property type="component" value="Unassembled WGS sequence"/>
</dbReference>
<dbReference type="Pfam" id="PF18911">
    <property type="entry name" value="PKD_4"/>
    <property type="match status" value="1"/>
</dbReference>
<dbReference type="RefSeq" id="WP_182685261.1">
    <property type="nucleotide sequence ID" value="NZ_JACHTF010000003.1"/>
</dbReference>
<dbReference type="Gene3D" id="2.60.40.10">
    <property type="entry name" value="Immunoglobulins"/>
    <property type="match status" value="1"/>
</dbReference>
<dbReference type="InterPro" id="IPR000601">
    <property type="entry name" value="PKD_dom"/>
</dbReference>
<dbReference type="GO" id="GO:0008236">
    <property type="term" value="F:serine-type peptidase activity"/>
    <property type="evidence" value="ECO:0007669"/>
    <property type="project" value="UniProtKB-KW"/>
</dbReference>
<evidence type="ECO:0000256" key="9">
    <source>
        <dbReference type="ARBA" id="ARBA00022825"/>
    </source>
</evidence>
<comment type="caution">
    <text evidence="15">The sequence shown here is derived from an EMBL/GenBank/DDBJ whole genome shotgun (WGS) entry which is preliminary data.</text>
</comment>
<keyword evidence="9" id="KW-0720">Serine protease</keyword>
<evidence type="ECO:0000256" key="11">
    <source>
        <dbReference type="ARBA" id="ARBA00023145"/>
    </source>
</evidence>
<keyword evidence="5" id="KW-0645">Protease</keyword>
<protein>
    <submittedName>
        <fullName evidence="15">M20/M25/M40 family metallo-hydrolase</fullName>
    </submittedName>
</protein>
<keyword evidence="11" id="KW-0865">Zymogen</keyword>
<evidence type="ECO:0000256" key="2">
    <source>
        <dbReference type="ARBA" id="ARBA00004613"/>
    </source>
</evidence>
<gene>
    <name evidence="15" type="ORF">H4F98_03370</name>
</gene>
<evidence type="ECO:0000313" key="16">
    <source>
        <dbReference type="Proteomes" id="UP000523196"/>
    </source>
</evidence>
<keyword evidence="16" id="KW-1185">Reference proteome</keyword>
<evidence type="ECO:0000256" key="5">
    <source>
        <dbReference type="ARBA" id="ARBA00022670"/>
    </source>
</evidence>
<dbReference type="InterPro" id="IPR045175">
    <property type="entry name" value="M28_fam"/>
</dbReference>
<evidence type="ECO:0000256" key="6">
    <source>
        <dbReference type="ARBA" id="ARBA00022723"/>
    </source>
</evidence>
<keyword evidence="3" id="KW-0031">Aminopeptidase</keyword>
<dbReference type="SUPFAM" id="SSF89260">
    <property type="entry name" value="Collagen-binding domain"/>
    <property type="match status" value="1"/>
</dbReference>
<evidence type="ECO:0000256" key="3">
    <source>
        <dbReference type="ARBA" id="ARBA00022438"/>
    </source>
</evidence>
<feature type="domain" description="PKD" evidence="14">
    <location>
        <begin position="442"/>
        <end position="519"/>
    </location>
</feature>
<name>A0A7W3Y543_9GAMM</name>
<keyword evidence="7 13" id="KW-0732">Signal</keyword>
<dbReference type="GO" id="GO:0008235">
    <property type="term" value="F:metalloexopeptidase activity"/>
    <property type="evidence" value="ECO:0007669"/>
    <property type="project" value="InterPro"/>
</dbReference>
<dbReference type="SMART" id="SM00089">
    <property type="entry name" value="PKD"/>
    <property type="match status" value="1"/>
</dbReference>
<keyword evidence="6" id="KW-0479">Metal-binding</keyword>
<feature type="region of interest" description="Disordered" evidence="12">
    <location>
        <begin position="503"/>
        <end position="538"/>
    </location>
</feature>
<comment type="subcellular location">
    <subcellularLocation>
        <location evidence="2">Secreted</location>
    </subcellularLocation>
</comment>
<comment type="cofactor">
    <cofactor evidence="1">
        <name>Ca(2+)</name>
        <dbReference type="ChEBI" id="CHEBI:29108"/>
    </cofactor>
</comment>
<dbReference type="Pfam" id="PF04151">
    <property type="entry name" value="PPC"/>
    <property type="match status" value="1"/>
</dbReference>
<sequence>MEGTHDMVFKPAPLLALAVGVLLAASPPAPAHGPRHDAETAAATGLALESDPQAPVYIVSSRDTFVGSLRLEARNADVMRDSLGNALVVSEVRAHQLPGISERIHAGEKRCGGYFAFATRQQAQDFVASGQALQATQQAFLVDYGIDNQATVDPWLAQVQEARIRGTIDHLSTAYANRYYSTGSGRSAAVWIRDTWLALGNGRSDVSAELFEDCGNCSTQPSVILTIQGSELPDEIVVVGGHLDSISNSGSGSAMNAPGADDDASGIASVTEVVRVALASGWKPRRTVKFMGYAAEEVGLRGSNAIAQSFKAQGKNVVGVLQMDMTNYAAGSNVAMNLVTDYSNASLKQFLNDLFDAYLAPLGLARGTYTCGYGCSDHASWTSAGYPAAMMFEPTFNNRLHTSGDTLANMGGTASASVNFAKLGLAFIGELAKTSGGTGNAPPVADFSVTTDGLTARFTDASRDSDGDIASRRWDFGDGSSASTANPSHAYAAAGRYDVTLTVTDDRGASDSETRSVSVSDGGDPPGGDALEKGVPKTGLSATTGNSLNYTLVVPAGASNLAFTLSGGSGDADMYVKFGSAPTDGSYDCRPYKSGNSESCTFASPQAGTYHVRIKAYSSFSGVSLVGDYQSGSPNPNPGEPCSGCDKYSGSLSGTGNSAVQPNGTYYQSGAGAQKGWLRGPSGADFDLELYRWSGSGWSKVASSTSPTSEESVNYNGAAGYYYWKVLSYSGSGNYDLWIDAP</sequence>
<keyword evidence="10" id="KW-0862">Zinc</keyword>
<evidence type="ECO:0000256" key="7">
    <source>
        <dbReference type="ARBA" id="ARBA00022729"/>
    </source>
</evidence>
<evidence type="ECO:0000256" key="1">
    <source>
        <dbReference type="ARBA" id="ARBA00001913"/>
    </source>
</evidence>
<proteinExistence type="predicted"/>
<evidence type="ECO:0000259" key="14">
    <source>
        <dbReference type="PROSITE" id="PS50093"/>
    </source>
</evidence>
<evidence type="ECO:0000256" key="10">
    <source>
        <dbReference type="ARBA" id="ARBA00022833"/>
    </source>
</evidence>
<dbReference type="SUPFAM" id="SSF49299">
    <property type="entry name" value="PKD domain"/>
    <property type="match status" value="1"/>
</dbReference>
<dbReference type="InterPro" id="IPR007484">
    <property type="entry name" value="Peptidase_M28"/>
</dbReference>
<dbReference type="EMBL" id="JACHTF010000003">
    <property type="protein sequence ID" value="MBB1059609.1"/>
    <property type="molecule type" value="Genomic_DNA"/>
</dbReference>
<dbReference type="GO" id="GO:0004177">
    <property type="term" value="F:aminopeptidase activity"/>
    <property type="evidence" value="ECO:0007669"/>
    <property type="project" value="UniProtKB-KW"/>
</dbReference>
<dbReference type="InterPro" id="IPR007280">
    <property type="entry name" value="Peptidase_C_arc/bac"/>
</dbReference>
<feature type="signal peptide" evidence="13">
    <location>
        <begin position="1"/>
        <end position="31"/>
    </location>
</feature>
<dbReference type="AlphaFoldDB" id="A0A7W3Y543"/>
<dbReference type="FunFam" id="2.60.120.380:FF:000013">
    <property type="entry name" value="Alkaline serine protease"/>
    <property type="match status" value="1"/>
</dbReference>
<feature type="compositionally biased region" description="Basic and acidic residues" evidence="12">
    <location>
        <begin position="504"/>
        <end position="514"/>
    </location>
</feature>
<accession>A0A7W3Y543</accession>
<keyword evidence="4" id="KW-0964">Secreted</keyword>
<dbReference type="PROSITE" id="PS50093">
    <property type="entry name" value="PKD"/>
    <property type="match status" value="1"/>
</dbReference>
<dbReference type="Gene3D" id="2.60.120.380">
    <property type="match status" value="2"/>
</dbReference>
<evidence type="ECO:0000313" key="15">
    <source>
        <dbReference type="EMBL" id="MBB1059609.1"/>
    </source>
</evidence>
<organism evidence="15 16">
    <name type="scientific">Marilutibacter spongiae</name>
    <dbReference type="NCBI Taxonomy" id="2025720"/>
    <lineage>
        <taxon>Bacteria</taxon>
        <taxon>Pseudomonadati</taxon>
        <taxon>Pseudomonadota</taxon>
        <taxon>Gammaproteobacteria</taxon>
        <taxon>Lysobacterales</taxon>
        <taxon>Lysobacteraceae</taxon>
        <taxon>Marilutibacter</taxon>
    </lineage>
</organism>
<reference evidence="15 16" key="1">
    <citation type="submission" date="2020-08" db="EMBL/GenBank/DDBJ databases">
        <authorList>
            <person name="Xu S."/>
            <person name="Li A."/>
        </authorList>
    </citation>
    <scope>NUCLEOTIDE SEQUENCE [LARGE SCALE GENOMIC DNA]</scope>
    <source>
        <strain evidence="15 16">119BY6-57</strain>
    </source>
</reference>
<dbReference type="PANTHER" id="PTHR12147:SF56">
    <property type="entry name" value="AMINOPEPTIDASE YDR415C-RELATED"/>
    <property type="match status" value="1"/>
</dbReference>